<keyword evidence="4" id="KW-1185">Reference proteome</keyword>
<feature type="compositionally biased region" description="Basic and acidic residues" evidence="2">
    <location>
        <begin position="248"/>
        <end position="265"/>
    </location>
</feature>
<comment type="caution">
    <text evidence="3">The sequence shown here is derived from an EMBL/GenBank/DDBJ whole genome shotgun (WGS) entry which is preliminary data.</text>
</comment>
<keyword evidence="1" id="KW-0175">Coiled coil</keyword>
<name>A0ABQ1PRF5_9ENTE</name>
<evidence type="ECO:0000313" key="4">
    <source>
        <dbReference type="Proteomes" id="UP000630615"/>
    </source>
</evidence>
<accession>A0ABQ1PRF5</accession>
<protein>
    <submittedName>
        <fullName evidence="3">Uncharacterized protein</fullName>
    </submittedName>
</protein>
<feature type="compositionally biased region" description="Polar residues" evidence="2">
    <location>
        <begin position="268"/>
        <end position="281"/>
    </location>
</feature>
<evidence type="ECO:0000256" key="2">
    <source>
        <dbReference type="SAM" id="MobiDB-lite"/>
    </source>
</evidence>
<feature type="compositionally biased region" description="Low complexity" evidence="2">
    <location>
        <begin position="291"/>
        <end position="313"/>
    </location>
</feature>
<sequence>MEKLSKKTKLIITSVGVIAALAVGGSVYASNQSKQKLDEAQKVITTKTTGLTDLEVKINKLFDDKDNNFLAKNVTKDQVKTLREEFDRLSIGKQTEKVDLKEYNKEAGDTEKALKALEKKVDAQTAINQLFKQEKENAALNGSVVKKDLSIVDDLKKETVESTKKEYYKKDSKTAYDKAINDLIVNAENQVKQIETAKQAVSKIFKENKVISTDHKLYDTAKTETDKIKNAKAKKSLNDQLSKVKTDIEKKAEESKKQSEAKEAASADSMQQPQNGVTSPGTVEAAQEQVQTDQGAATTDYTGDGAATDTGGYVPQGGTDTGYQQPQYQAPPAEQAPQTPPTGGQSTPPGDNGGSNTIHLKPEDIQGSENNNHGGTNEWWGFE</sequence>
<reference evidence="4" key="1">
    <citation type="journal article" date="2019" name="Int. J. Syst. Evol. Microbiol.">
        <title>The Global Catalogue of Microorganisms (GCM) 10K type strain sequencing project: providing services to taxonomists for standard genome sequencing and annotation.</title>
        <authorList>
            <consortium name="The Broad Institute Genomics Platform"/>
            <consortium name="The Broad Institute Genome Sequencing Center for Infectious Disease"/>
            <person name="Wu L."/>
            <person name="Ma J."/>
        </authorList>
    </citation>
    <scope>NUCLEOTIDE SEQUENCE [LARGE SCALE GENOMIC DNA]</scope>
    <source>
        <strain evidence="4">CGMCC 1.15942</strain>
    </source>
</reference>
<dbReference type="Proteomes" id="UP000630615">
    <property type="component" value="Unassembled WGS sequence"/>
</dbReference>
<feature type="compositionally biased region" description="Low complexity" evidence="2">
    <location>
        <begin position="323"/>
        <end position="350"/>
    </location>
</feature>
<feature type="region of interest" description="Disordered" evidence="2">
    <location>
        <begin position="248"/>
        <end position="383"/>
    </location>
</feature>
<gene>
    <name evidence="3" type="ORF">GCM10011573_33980</name>
</gene>
<feature type="coiled-coil region" evidence="1">
    <location>
        <begin position="100"/>
        <end position="134"/>
    </location>
</feature>
<dbReference type="EMBL" id="BMKI01000012">
    <property type="protein sequence ID" value="GGD01599.1"/>
    <property type="molecule type" value="Genomic_DNA"/>
</dbReference>
<evidence type="ECO:0000313" key="3">
    <source>
        <dbReference type="EMBL" id="GGD01599.1"/>
    </source>
</evidence>
<organism evidence="3 4">
    <name type="scientific">Enterococcus wangshanyuanii</name>
    <dbReference type="NCBI Taxonomy" id="2005703"/>
    <lineage>
        <taxon>Bacteria</taxon>
        <taxon>Bacillati</taxon>
        <taxon>Bacillota</taxon>
        <taxon>Bacilli</taxon>
        <taxon>Lactobacillales</taxon>
        <taxon>Enterococcaceae</taxon>
        <taxon>Enterococcus</taxon>
    </lineage>
</organism>
<dbReference type="RefSeq" id="WP_088271774.1">
    <property type="nucleotide sequence ID" value="NZ_BMKI01000012.1"/>
</dbReference>
<evidence type="ECO:0000256" key="1">
    <source>
        <dbReference type="SAM" id="Coils"/>
    </source>
</evidence>
<proteinExistence type="predicted"/>